<evidence type="ECO:0000259" key="10">
    <source>
        <dbReference type="PROSITE" id="PS51160"/>
    </source>
</evidence>
<accession>A0A8J4E0A8</accession>
<dbReference type="Pfam" id="PF22521">
    <property type="entry name" value="HypF_C_2"/>
    <property type="match status" value="1"/>
</dbReference>
<dbReference type="InterPro" id="IPR017945">
    <property type="entry name" value="DHBP_synth_RibB-like_a/b_dom"/>
</dbReference>
<reference evidence="12" key="1">
    <citation type="submission" date="2021-01" db="EMBL/GenBank/DDBJ databases">
        <title>Whole genome shotgun sequence of Virgisporangium aurantiacum NBRC 16421.</title>
        <authorList>
            <person name="Komaki H."/>
            <person name="Tamura T."/>
        </authorList>
    </citation>
    <scope>NUCLEOTIDE SEQUENCE</scope>
    <source>
        <strain evidence="12">NBRC 16421</strain>
    </source>
</reference>
<evidence type="ECO:0000259" key="11">
    <source>
        <dbReference type="PROSITE" id="PS51163"/>
    </source>
</evidence>
<dbReference type="PANTHER" id="PTHR42959:SF1">
    <property type="entry name" value="CARBAMOYLTRANSFERASE HYPF"/>
    <property type="match status" value="1"/>
</dbReference>
<evidence type="ECO:0000256" key="3">
    <source>
        <dbReference type="ARBA" id="ARBA00022598"/>
    </source>
</evidence>
<evidence type="ECO:0000256" key="8">
    <source>
        <dbReference type="PIRNR" id="PIRNR006256"/>
    </source>
</evidence>
<dbReference type="SUPFAM" id="SSF54975">
    <property type="entry name" value="Acylphosphatase/BLUF domain-like"/>
    <property type="match status" value="1"/>
</dbReference>
<dbReference type="Pfam" id="PF07503">
    <property type="entry name" value="zf-HYPF"/>
    <property type="match status" value="2"/>
</dbReference>
<keyword evidence="9" id="KW-0378">Hydrolase</keyword>
<dbReference type="PROSITE" id="PS51160">
    <property type="entry name" value="ACYLPHOSPHATASE_3"/>
    <property type="match status" value="1"/>
</dbReference>
<dbReference type="Gene3D" id="3.30.110.120">
    <property type="match status" value="1"/>
</dbReference>
<keyword evidence="3" id="KW-0436">Ligase</keyword>
<feature type="domain" description="YrdC-like" evidence="11">
    <location>
        <begin position="206"/>
        <end position="395"/>
    </location>
</feature>
<dbReference type="AlphaFoldDB" id="A0A8J4E0A8"/>
<dbReference type="PROSITE" id="PS00150">
    <property type="entry name" value="ACYLPHOSPHATASE_1"/>
    <property type="match status" value="1"/>
</dbReference>
<dbReference type="NCBIfam" id="TIGR00143">
    <property type="entry name" value="hypF"/>
    <property type="match status" value="1"/>
</dbReference>
<dbReference type="Gene3D" id="3.30.420.360">
    <property type="match status" value="1"/>
</dbReference>
<dbReference type="GO" id="GO:0051604">
    <property type="term" value="P:protein maturation"/>
    <property type="evidence" value="ECO:0007669"/>
    <property type="project" value="TreeGrafter"/>
</dbReference>
<gene>
    <name evidence="12" type="primary">hypF</name>
    <name evidence="12" type="ORF">Vau01_023530</name>
</gene>
<dbReference type="InterPro" id="IPR051060">
    <property type="entry name" value="Carbamoyltrans_HypF-like"/>
</dbReference>
<dbReference type="UniPathway" id="UPA00335"/>
<comment type="pathway">
    <text evidence="1">Protein modification; [NiFe] hydrogenase maturation.</text>
</comment>
<comment type="catalytic activity">
    <reaction evidence="9">
        <text>an acyl phosphate + H2O = a carboxylate + phosphate + H(+)</text>
        <dbReference type="Rhea" id="RHEA:14965"/>
        <dbReference type="ChEBI" id="CHEBI:15377"/>
        <dbReference type="ChEBI" id="CHEBI:15378"/>
        <dbReference type="ChEBI" id="CHEBI:29067"/>
        <dbReference type="ChEBI" id="CHEBI:43474"/>
        <dbReference type="ChEBI" id="CHEBI:59918"/>
        <dbReference type="EC" id="3.6.1.7"/>
    </reaction>
</comment>
<comment type="caution">
    <text evidence="12">The sequence shown here is derived from an EMBL/GenBank/DDBJ whole genome shotgun (WGS) entry which is preliminary data.</text>
</comment>
<comment type="similarity">
    <text evidence="2 8">Belongs to the carbamoyltransferase HypF family.</text>
</comment>
<evidence type="ECO:0000313" key="13">
    <source>
        <dbReference type="Proteomes" id="UP000612585"/>
    </source>
</evidence>
<dbReference type="PANTHER" id="PTHR42959">
    <property type="entry name" value="CARBAMOYLTRANSFERASE"/>
    <property type="match status" value="1"/>
</dbReference>
<evidence type="ECO:0000256" key="9">
    <source>
        <dbReference type="PROSITE-ProRule" id="PRU00520"/>
    </source>
</evidence>
<evidence type="ECO:0000256" key="6">
    <source>
        <dbReference type="ARBA" id="ARBA00022833"/>
    </source>
</evidence>
<dbReference type="InterPro" id="IPR041440">
    <property type="entry name" value="HypF_C"/>
</dbReference>
<name>A0A8J4E0A8_9ACTN</name>
<feature type="active site" evidence="9">
    <location>
        <position position="40"/>
    </location>
</feature>
<dbReference type="Gene3D" id="3.30.420.40">
    <property type="match status" value="1"/>
</dbReference>
<dbReference type="GO" id="GO:0003998">
    <property type="term" value="F:acylphosphatase activity"/>
    <property type="evidence" value="ECO:0007669"/>
    <property type="project" value="UniProtKB-EC"/>
</dbReference>
<keyword evidence="5" id="KW-0863">Zinc-finger</keyword>
<evidence type="ECO:0000256" key="4">
    <source>
        <dbReference type="ARBA" id="ARBA00022723"/>
    </source>
</evidence>
<proteinExistence type="inferred from homology"/>
<dbReference type="InterPro" id="IPR055128">
    <property type="entry name" value="HypF_C_2"/>
</dbReference>
<dbReference type="InterPro" id="IPR036046">
    <property type="entry name" value="Acylphosphatase-like_dom_sf"/>
</dbReference>
<evidence type="ECO:0000256" key="1">
    <source>
        <dbReference type="ARBA" id="ARBA00004711"/>
    </source>
</evidence>
<dbReference type="Proteomes" id="UP000612585">
    <property type="component" value="Unassembled WGS sequence"/>
</dbReference>
<dbReference type="Pfam" id="PF00708">
    <property type="entry name" value="Acylphosphatase"/>
    <property type="match status" value="1"/>
</dbReference>
<dbReference type="GO" id="GO:0016743">
    <property type="term" value="F:carboxyl- or carbamoyltransferase activity"/>
    <property type="evidence" value="ECO:0007669"/>
    <property type="project" value="UniProtKB-UniRule"/>
</dbReference>
<dbReference type="InterPro" id="IPR004421">
    <property type="entry name" value="Carbamoyltransferase_HypF"/>
</dbReference>
<feature type="domain" description="Acylphosphatase-like" evidence="10">
    <location>
        <begin position="7"/>
        <end position="93"/>
    </location>
</feature>
<dbReference type="PROSITE" id="PS51163">
    <property type="entry name" value="YRDC"/>
    <property type="match status" value="1"/>
</dbReference>
<dbReference type="InterPro" id="IPR006070">
    <property type="entry name" value="Sua5-like_dom"/>
</dbReference>
<dbReference type="GO" id="GO:0016874">
    <property type="term" value="F:ligase activity"/>
    <property type="evidence" value="ECO:0007669"/>
    <property type="project" value="UniProtKB-UniRule"/>
</dbReference>
<evidence type="ECO:0000256" key="2">
    <source>
        <dbReference type="ARBA" id="ARBA00008097"/>
    </source>
</evidence>
<keyword evidence="4" id="KW-0479">Metal-binding</keyword>
<sequence>MTGDRERRRFDVHGVVQGVGFRPFVYVTASTLSLTGCVSNDSGGVVVEVEGEAGAVAEFAVRLRTEAPPLAAIESVRSRPLPVRGGTGFTIAASRHGREPGGTRTLAAPDVATCAACLGELTDPADRRHRHPFITCTNCGPRFTIMTGLPYDRPATTMAGFPMCPACAREYADPSDRRFHAQPIACHDCGPTLSLVRPGAPTRTRAAALAGARALLASGAILAVKGLGGYHLACDAADERAVARLRRRKRRVAKPFAVMARDLDTARTLAAIGPAAAALLSGPRRPIVLLPRAGGVLAGGIAPGNPDLGVLLPYTPLHVLLFGLPGDPDGPPVLVMTSGNLGGEPIVTDDADARTRLAPLVDGWLTHDRPIQVPCDDSVVRVVDGDELPVRRSRGYAPLPVALPVDVPATLAVGADLKNTFALARGRYAWLSQHIGEMDDLATLDAFTGAERHLEILTGVDPTQFAADAHPAYRSVGWARRHAGGRPVHAVQHHHAHVAAVMAEHGLSGGSPVIGVAFDGTGYGTDGAIWGGEVLLADYKGFHRFARLRYVPLPGGDAAVERPYRMALAHLAAAGVAWDPALPPVVACPPAELTVLRHQVDTGLNCVPTSSMGRLFDAVASLAGVRHVVDYEAQAAIELEGLSRAVVPSDGYAFAVTSEGADAVVADAGPVIRAAAADVAAGVPAAVIGARFHRAVIALVVALAVRARDHGAGTTVALTGGVFQNALLLSGARDALTSNGFTVLCHRQVPPNDGGLALGQVLVAAGGPTAAGDATTASGPT</sequence>
<dbReference type="InterPro" id="IPR001792">
    <property type="entry name" value="Acylphosphatase-like_dom"/>
</dbReference>
<dbReference type="EC" id="6.2.-.-" evidence="8"/>
<dbReference type="PIRSF" id="PIRSF006256">
    <property type="entry name" value="CMPcnvr_hdrg_mat"/>
    <property type="match status" value="1"/>
</dbReference>
<dbReference type="InterPro" id="IPR011125">
    <property type="entry name" value="Znf_HypF"/>
</dbReference>
<dbReference type="GO" id="GO:0003725">
    <property type="term" value="F:double-stranded RNA binding"/>
    <property type="evidence" value="ECO:0007669"/>
    <property type="project" value="InterPro"/>
</dbReference>
<dbReference type="Gene3D" id="3.90.870.50">
    <property type="match status" value="1"/>
</dbReference>
<evidence type="ECO:0000256" key="7">
    <source>
        <dbReference type="ARBA" id="ARBA00048220"/>
    </source>
</evidence>
<evidence type="ECO:0000313" key="12">
    <source>
        <dbReference type="EMBL" id="GIJ54837.1"/>
    </source>
</evidence>
<evidence type="ECO:0000256" key="5">
    <source>
        <dbReference type="ARBA" id="ARBA00022771"/>
    </source>
</evidence>
<dbReference type="RefSeq" id="WP_203990540.1">
    <property type="nucleotide sequence ID" value="NZ_BOPG01000012.1"/>
</dbReference>
<comment type="catalytic activity">
    <reaction evidence="7">
        <text>C-terminal L-cysteinyl-[HypE protein] + carbamoyl phosphate + ATP + H2O = C-terminal S-carboxamide-L-cysteinyl-[HypE protein] + AMP + phosphate + diphosphate + H(+)</text>
        <dbReference type="Rhea" id="RHEA:55636"/>
        <dbReference type="Rhea" id="RHEA-COMP:14247"/>
        <dbReference type="Rhea" id="RHEA-COMP:14392"/>
        <dbReference type="ChEBI" id="CHEBI:15377"/>
        <dbReference type="ChEBI" id="CHEBI:15378"/>
        <dbReference type="ChEBI" id="CHEBI:30616"/>
        <dbReference type="ChEBI" id="CHEBI:33019"/>
        <dbReference type="ChEBI" id="CHEBI:43474"/>
        <dbReference type="ChEBI" id="CHEBI:58228"/>
        <dbReference type="ChEBI" id="CHEBI:76913"/>
        <dbReference type="ChEBI" id="CHEBI:139126"/>
        <dbReference type="ChEBI" id="CHEBI:456215"/>
    </reaction>
</comment>
<dbReference type="Pfam" id="PF01300">
    <property type="entry name" value="Sua5_yciO_yrdC"/>
    <property type="match status" value="1"/>
</dbReference>
<dbReference type="EMBL" id="BOPG01000012">
    <property type="protein sequence ID" value="GIJ54837.1"/>
    <property type="molecule type" value="Genomic_DNA"/>
</dbReference>
<keyword evidence="6" id="KW-0862">Zinc</keyword>
<organism evidence="12 13">
    <name type="scientific">Virgisporangium aurantiacum</name>
    <dbReference type="NCBI Taxonomy" id="175570"/>
    <lineage>
        <taxon>Bacteria</taxon>
        <taxon>Bacillati</taxon>
        <taxon>Actinomycetota</taxon>
        <taxon>Actinomycetes</taxon>
        <taxon>Micromonosporales</taxon>
        <taxon>Micromonosporaceae</taxon>
        <taxon>Virgisporangium</taxon>
    </lineage>
</organism>
<dbReference type="SUPFAM" id="SSF55821">
    <property type="entry name" value="YrdC/RibB"/>
    <property type="match status" value="1"/>
</dbReference>
<dbReference type="GO" id="GO:0008270">
    <property type="term" value="F:zinc ion binding"/>
    <property type="evidence" value="ECO:0007669"/>
    <property type="project" value="UniProtKB-KW"/>
</dbReference>
<protein>
    <recommendedName>
        <fullName evidence="8">Carbamoyltransferase</fullName>
        <ecNumber evidence="8">6.2.-.-</ecNumber>
    </recommendedName>
</protein>
<dbReference type="InterPro" id="IPR017968">
    <property type="entry name" value="Acylphosphatase_CS"/>
</dbReference>
<feature type="active site" evidence="9">
    <location>
        <position position="22"/>
    </location>
</feature>
<keyword evidence="13" id="KW-1185">Reference proteome</keyword>
<dbReference type="Pfam" id="PF17788">
    <property type="entry name" value="HypF_C"/>
    <property type="match status" value="1"/>
</dbReference>